<dbReference type="STRING" id="53952.A0127_00880"/>
<evidence type="ECO:0000313" key="2">
    <source>
        <dbReference type="Proteomes" id="UP000073604"/>
    </source>
</evidence>
<gene>
    <name evidence="1" type="ORF">A0127_00880</name>
</gene>
<proteinExistence type="predicted"/>
<accession>A0A142CSS8</accession>
<organism evidence="1 2">
    <name type="scientific">Thermococcus peptonophilus</name>
    <dbReference type="NCBI Taxonomy" id="53952"/>
    <lineage>
        <taxon>Archaea</taxon>
        <taxon>Methanobacteriati</taxon>
        <taxon>Methanobacteriota</taxon>
        <taxon>Thermococci</taxon>
        <taxon>Thermococcales</taxon>
        <taxon>Thermococcaceae</taxon>
        <taxon>Thermococcus</taxon>
    </lineage>
</organism>
<protein>
    <submittedName>
        <fullName evidence="1">Uncharacterized protein</fullName>
    </submittedName>
</protein>
<dbReference type="Proteomes" id="UP000073604">
    <property type="component" value="Chromosome"/>
</dbReference>
<dbReference type="EMBL" id="CP014750">
    <property type="protein sequence ID" value="AMQ17830.1"/>
    <property type="molecule type" value="Genomic_DNA"/>
</dbReference>
<dbReference type="OrthoDB" id="85969at2157"/>
<keyword evidence="2" id="KW-1185">Reference proteome</keyword>
<sequence>MSLPHLHGQPCGRVVEVENAERAVELVREVLPFFRVGKPLMKPGGIDVPVLYLNFAVDRLHYDPERKIPLPKGCPGSSRPVRVEGIKEEVERILKEVQVLPAAEFREPENCWVVPVAWRSFVVLHVRVSADGKEIAPDYGLTEEIRRHGM</sequence>
<dbReference type="GeneID" id="27139056"/>
<evidence type="ECO:0000313" key="1">
    <source>
        <dbReference type="EMBL" id="AMQ17830.1"/>
    </source>
</evidence>
<dbReference type="KEGG" id="tpep:A0127_00880"/>
<dbReference type="RefSeq" id="WP_062386709.1">
    <property type="nucleotide sequence ID" value="NZ_CP014750.1"/>
</dbReference>
<reference evidence="2" key="1">
    <citation type="submission" date="2016-03" db="EMBL/GenBank/DDBJ databases">
        <authorList>
            <person name="Oger P.M."/>
        </authorList>
    </citation>
    <scope>NUCLEOTIDE SEQUENCE [LARGE SCALE GENOMIC DNA]</scope>
    <source>
        <strain evidence="2">OG-1</strain>
    </source>
</reference>
<dbReference type="AlphaFoldDB" id="A0A142CSS8"/>
<name>A0A142CSS8_9EURY</name>